<reference evidence="1" key="2">
    <citation type="submission" date="2020-09" db="EMBL/GenBank/DDBJ databases">
        <authorList>
            <person name="Sun Q."/>
            <person name="Ohkuma M."/>
        </authorList>
    </citation>
    <scope>NUCLEOTIDE SEQUENCE</scope>
    <source>
        <strain evidence="1">JCM 12862</strain>
    </source>
</reference>
<keyword evidence="2" id="KW-1185">Reference proteome</keyword>
<proteinExistence type="predicted"/>
<gene>
    <name evidence="1" type="ORF">GCM10007962_31740</name>
</gene>
<name>A0A8J3BVE2_9FLAO</name>
<reference evidence="1" key="1">
    <citation type="journal article" date="2014" name="Int. J. Syst. Evol. Microbiol.">
        <title>Complete genome sequence of Corynebacterium casei LMG S-19264T (=DSM 44701T), isolated from a smear-ripened cheese.</title>
        <authorList>
            <consortium name="US DOE Joint Genome Institute (JGI-PGF)"/>
            <person name="Walter F."/>
            <person name="Albersmeier A."/>
            <person name="Kalinowski J."/>
            <person name="Ruckert C."/>
        </authorList>
    </citation>
    <scope>NUCLEOTIDE SEQUENCE</scope>
    <source>
        <strain evidence="1">JCM 12862</strain>
    </source>
</reference>
<dbReference type="Proteomes" id="UP000612329">
    <property type="component" value="Unassembled WGS sequence"/>
</dbReference>
<accession>A0A8J3BVE2</accession>
<sequence length="55" mass="6255">MVRSVPYGKGLKIGLDRVVPLDKFRLDQDLELGGTDLDSRFGQLYDQRVHVEIVP</sequence>
<protein>
    <submittedName>
        <fullName evidence="1">Uncharacterized protein</fullName>
    </submittedName>
</protein>
<evidence type="ECO:0000313" key="2">
    <source>
        <dbReference type="Proteomes" id="UP000612329"/>
    </source>
</evidence>
<organism evidence="1 2">
    <name type="scientific">Yeosuana aromativorans</name>
    <dbReference type="NCBI Taxonomy" id="288019"/>
    <lineage>
        <taxon>Bacteria</taxon>
        <taxon>Pseudomonadati</taxon>
        <taxon>Bacteroidota</taxon>
        <taxon>Flavobacteriia</taxon>
        <taxon>Flavobacteriales</taxon>
        <taxon>Flavobacteriaceae</taxon>
        <taxon>Yeosuana</taxon>
    </lineage>
</organism>
<evidence type="ECO:0000313" key="1">
    <source>
        <dbReference type="EMBL" id="GGK34910.1"/>
    </source>
</evidence>
<comment type="caution">
    <text evidence="1">The sequence shown here is derived from an EMBL/GenBank/DDBJ whole genome shotgun (WGS) entry which is preliminary data.</text>
</comment>
<dbReference type="AlphaFoldDB" id="A0A8J3BVE2"/>
<dbReference type="EMBL" id="BMNR01000012">
    <property type="protein sequence ID" value="GGK34910.1"/>
    <property type="molecule type" value="Genomic_DNA"/>
</dbReference>